<evidence type="ECO:0000313" key="6">
    <source>
        <dbReference type="Proteomes" id="UP001239445"/>
    </source>
</evidence>
<dbReference type="Pfam" id="PF10304">
    <property type="entry name" value="RTP1_C2"/>
    <property type="match status" value="1"/>
</dbReference>
<proteinExistence type="inferred from homology"/>
<dbReference type="InterPro" id="IPR019414">
    <property type="entry name" value="Rtp1_C2"/>
</dbReference>
<dbReference type="InterPro" id="IPR016024">
    <property type="entry name" value="ARM-type_fold"/>
</dbReference>
<dbReference type="PANTHER" id="PTHR20959:SF1">
    <property type="entry name" value="TRANSPORT AND GOLGI ORGANIZATION PROTEIN 6 HOMOLOG"/>
    <property type="match status" value="1"/>
</dbReference>
<comment type="similarity">
    <text evidence="1">Belongs to the Tango6 family.</text>
</comment>
<evidence type="ECO:0000313" key="5">
    <source>
        <dbReference type="EMBL" id="KAK1761230.1"/>
    </source>
</evidence>
<dbReference type="GO" id="GO:0009306">
    <property type="term" value="P:protein secretion"/>
    <property type="evidence" value="ECO:0007669"/>
    <property type="project" value="TreeGrafter"/>
</dbReference>
<dbReference type="Pfam" id="PF10363">
    <property type="entry name" value="RTP1_C1"/>
    <property type="match status" value="1"/>
</dbReference>
<gene>
    <name evidence="5" type="ORF">QBC47DRAFT_356330</name>
</gene>
<feature type="domain" description="RNA polymerase II assembly factor Rtp1 C-terminal" evidence="4">
    <location>
        <begin position="547"/>
        <end position="648"/>
    </location>
</feature>
<evidence type="ECO:0000256" key="1">
    <source>
        <dbReference type="ARBA" id="ARBA00005724"/>
    </source>
</evidence>
<reference evidence="5" key="1">
    <citation type="submission" date="2023-06" db="EMBL/GenBank/DDBJ databases">
        <title>Genome-scale phylogeny and comparative genomics of the fungal order Sordariales.</title>
        <authorList>
            <consortium name="Lawrence Berkeley National Laboratory"/>
            <person name="Hensen N."/>
            <person name="Bonometti L."/>
            <person name="Westerberg I."/>
            <person name="Brannstrom I.O."/>
            <person name="Guillou S."/>
            <person name="Cros-Aarteil S."/>
            <person name="Calhoun S."/>
            <person name="Haridas S."/>
            <person name="Kuo A."/>
            <person name="Mondo S."/>
            <person name="Pangilinan J."/>
            <person name="Riley R."/>
            <person name="Labutti K."/>
            <person name="Andreopoulos B."/>
            <person name="Lipzen A."/>
            <person name="Chen C."/>
            <person name="Yanf M."/>
            <person name="Daum C."/>
            <person name="Ng V."/>
            <person name="Clum A."/>
            <person name="Steindorff A."/>
            <person name="Ohm R."/>
            <person name="Martin F."/>
            <person name="Silar P."/>
            <person name="Natvig D."/>
            <person name="Lalanne C."/>
            <person name="Gautier V."/>
            <person name="Ament-Velasquez S.L."/>
            <person name="Kruys A."/>
            <person name="Hutchinson M.I."/>
            <person name="Powell A.J."/>
            <person name="Barry K."/>
            <person name="Miller A.N."/>
            <person name="Grigoriev I.V."/>
            <person name="Debuchy R."/>
            <person name="Gladieux P."/>
            <person name="Thoren M.H."/>
            <person name="Johannesson H."/>
        </authorList>
    </citation>
    <scope>NUCLEOTIDE SEQUENCE</scope>
    <source>
        <strain evidence="5">PSN4</strain>
    </source>
</reference>
<dbReference type="AlphaFoldDB" id="A0AAJ0BNG7"/>
<dbReference type="Proteomes" id="UP001239445">
    <property type="component" value="Unassembled WGS sequence"/>
</dbReference>
<dbReference type="EMBL" id="MU839827">
    <property type="protein sequence ID" value="KAK1761230.1"/>
    <property type="molecule type" value="Genomic_DNA"/>
</dbReference>
<feature type="domain" description="RNA polymerase II assembly factor Rtp1 C-terminal" evidence="3">
    <location>
        <begin position="814"/>
        <end position="846"/>
    </location>
</feature>
<evidence type="ECO:0000256" key="2">
    <source>
        <dbReference type="SAM" id="MobiDB-lite"/>
    </source>
</evidence>
<keyword evidence="6" id="KW-1185">Reference proteome</keyword>
<organism evidence="5 6">
    <name type="scientific">Echria macrotheca</name>
    <dbReference type="NCBI Taxonomy" id="438768"/>
    <lineage>
        <taxon>Eukaryota</taxon>
        <taxon>Fungi</taxon>
        <taxon>Dikarya</taxon>
        <taxon>Ascomycota</taxon>
        <taxon>Pezizomycotina</taxon>
        <taxon>Sordariomycetes</taxon>
        <taxon>Sordariomycetidae</taxon>
        <taxon>Sordariales</taxon>
        <taxon>Schizotheciaceae</taxon>
        <taxon>Echria</taxon>
    </lineage>
</organism>
<evidence type="ECO:0000259" key="3">
    <source>
        <dbReference type="Pfam" id="PF10304"/>
    </source>
</evidence>
<protein>
    <recommendedName>
        <fullName evidence="7">Protein required for cell viability</fullName>
    </recommendedName>
</protein>
<feature type="region of interest" description="Disordered" evidence="2">
    <location>
        <begin position="666"/>
        <end position="709"/>
    </location>
</feature>
<name>A0AAJ0BNG7_9PEZI</name>
<dbReference type="InterPro" id="IPR039600">
    <property type="entry name" value="TANGO6/Rtp1"/>
</dbReference>
<comment type="caution">
    <text evidence="5">The sequence shown here is derived from an EMBL/GenBank/DDBJ whole genome shotgun (WGS) entry which is preliminary data.</text>
</comment>
<dbReference type="InterPro" id="IPR019451">
    <property type="entry name" value="Rtp1_C1"/>
</dbReference>
<dbReference type="SUPFAM" id="SSF48371">
    <property type="entry name" value="ARM repeat"/>
    <property type="match status" value="1"/>
</dbReference>
<evidence type="ECO:0008006" key="7">
    <source>
        <dbReference type="Google" id="ProtNLM"/>
    </source>
</evidence>
<feature type="compositionally biased region" description="Basic and acidic residues" evidence="2">
    <location>
        <begin position="672"/>
        <end position="693"/>
    </location>
</feature>
<feature type="compositionally biased region" description="Acidic residues" evidence="2">
    <location>
        <begin position="694"/>
        <end position="709"/>
    </location>
</feature>
<accession>A0AAJ0BNG7</accession>
<evidence type="ECO:0000259" key="4">
    <source>
        <dbReference type="Pfam" id="PF10363"/>
    </source>
</evidence>
<sequence>MEQKQNATNARQRLMQSILDLGNKAFHPDATEESRQEGQREFDEFLQRTKTINLIGAFNILIRPGYTPPWLRTKLVELLTLMPLRPDGVRATLEFVFSVHPSSTIKLSEAAVPQKKGANITHEALEMASRLISTPPATVGPDKWYAGISPQLLGLLDGGEGPELMKVVSYIIGFGILGRKASGAPGTAGWKFLAEPMLQRIKPPAEGLSDSQEDDSDVIDLSIEMVLVSPGDLATAIRRLHSLVVSHPNPGLCKRLLAPLLLPLWALSSWQGSKPGEDKVPSTSSELLKIFLKLSSSSNTLLVLVHNLSYAGGYDKQNPEWIYAETDRGEIQVVKTRHIGASASEPRPLALDQIQQKVTKVMDLVASSFSDADISTAFIDLLGRWLKSSQNYRRGEVIIQESSTNDDPVEQLTEVKLLQSMMEKFPEKLASQPKHILELASQVLADTGTEDDEVIEVALSLLNMVITVPGFQKSRADTTIIERIESALDALSRRENPEISRTAANLGMLLRFRDQIEEASDIGSAPTDRQVEDRKTYNLAISYITQADSPPPVKFEGLNLLSGLITSQSPILDIPGTLVLLSTLIADGEDYINLQVIKLYTLLAGKHPKAVTKELLDHYVDPNETATVDTRLRFGEALLQVIERLGETFTGDAAQQVGDALVSVAGRRGHRPKTEARQAREEEARRRKHKEAEDAWDGEVPDLSDDMTEEERARNEILARIVEGWESKRGTEDVRIRASALSVLGSAIETNIAGLGPALISTAVDLAVNILQLEREEEKGILRRAAVLLVLSFVKALNGARQVGRKLGFGLAAREDISRTLGYVAETDVDGLVREHARDVMESLENWEITRLTAEGVREVESGSPDLTRLVGLEVNPEGVGKGKGATTRPRIEEIE</sequence>
<dbReference type="PANTHER" id="PTHR20959">
    <property type="entry name" value="TRANSPORT AND GOLGI ORGANIZATION PROTEIN 6 FAMILY MEMBER"/>
    <property type="match status" value="1"/>
</dbReference>